<dbReference type="GO" id="GO:0005737">
    <property type="term" value="C:cytoplasm"/>
    <property type="evidence" value="ECO:0007669"/>
    <property type="project" value="TreeGrafter"/>
</dbReference>
<dbReference type="GO" id="GO:0030731">
    <property type="term" value="F:guanidinoacetate N-methyltransferase activity"/>
    <property type="evidence" value="ECO:0007669"/>
    <property type="project" value="TreeGrafter"/>
</dbReference>
<dbReference type="EMBL" id="CP114202">
    <property type="protein sequence ID" value="WAT97629.1"/>
    <property type="molecule type" value="Genomic_DNA"/>
</dbReference>
<organism evidence="1 3">
    <name type="scientific">Streptomyces nigrescens</name>
    <dbReference type="NCBI Taxonomy" id="1920"/>
    <lineage>
        <taxon>Bacteria</taxon>
        <taxon>Bacillati</taxon>
        <taxon>Actinomycetota</taxon>
        <taxon>Actinomycetes</taxon>
        <taxon>Kitasatosporales</taxon>
        <taxon>Streptomycetaceae</taxon>
        <taxon>Streptomyces</taxon>
    </lineage>
</organism>
<name>A0A640TJQ1_STRNI</name>
<reference evidence="2 4" key="2">
    <citation type="submission" date="2022-12" db="EMBL/GenBank/DDBJ databases">
        <authorList>
            <person name="Ruckert C."/>
            <person name="Busche T."/>
            <person name="Kalinowski J."/>
            <person name="Wittmann C."/>
        </authorList>
    </citation>
    <scope>NUCLEOTIDE SEQUENCE [LARGE SCALE GENOMIC DNA]</scope>
    <source>
        <strain evidence="2 4">DSM 40555</strain>
    </source>
</reference>
<reference evidence="1 3" key="1">
    <citation type="submission" date="2019-12" db="EMBL/GenBank/DDBJ databases">
        <title>Whole genome shotgun sequence of Streptomyces libani subsp. libani NBRC 13452.</title>
        <authorList>
            <person name="Ichikawa N."/>
            <person name="Kimura A."/>
            <person name="Kitahashi Y."/>
            <person name="Komaki H."/>
            <person name="Tamura T."/>
        </authorList>
    </citation>
    <scope>NUCLEOTIDE SEQUENCE [LARGE SCALE GENOMIC DNA]</scope>
    <source>
        <strain evidence="1 3">NBRC 13452</strain>
    </source>
</reference>
<accession>A0A640TJQ1</accession>
<dbReference type="AlphaFoldDB" id="A0A640TJQ1"/>
<evidence type="ECO:0000313" key="2">
    <source>
        <dbReference type="EMBL" id="WAT97629.1"/>
    </source>
</evidence>
<gene>
    <name evidence="1" type="ORF">Sliba_35950</name>
    <name evidence="2" type="ORF">STRLI_003583</name>
</gene>
<dbReference type="Proteomes" id="UP001210609">
    <property type="component" value="Chromosome"/>
</dbReference>
<dbReference type="Gene3D" id="3.40.50.150">
    <property type="entry name" value="Vaccinia Virus protein VP39"/>
    <property type="match status" value="1"/>
</dbReference>
<dbReference type="InterPro" id="IPR029063">
    <property type="entry name" value="SAM-dependent_MTases_sf"/>
</dbReference>
<evidence type="ECO:0000313" key="1">
    <source>
        <dbReference type="EMBL" id="GFE23142.1"/>
    </source>
</evidence>
<dbReference type="GO" id="GO:0006601">
    <property type="term" value="P:creatine biosynthetic process"/>
    <property type="evidence" value="ECO:0007669"/>
    <property type="project" value="TreeGrafter"/>
</dbReference>
<dbReference type="SUPFAM" id="SSF53335">
    <property type="entry name" value="S-adenosyl-L-methionine-dependent methyltransferases"/>
    <property type="match status" value="1"/>
</dbReference>
<evidence type="ECO:0000313" key="4">
    <source>
        <dbReference type="Proteomes" id="UP001210609"/>
    </source>
</evidence>
<protein>
    <submittedName>
        <fullName evidence="2">Class I SAM-dependent methyltransferase</fullName>
    </submittedName>
</protein>
<dbReference type="PANTHER" id="PTHR32379">
    <property type="entry name" value="GUANIDINOACETATE N-METHYLTRANSFERASE"/>
    <property type="match status" value="1"/>
</dbReference>
<dbReference type="Proteomes" id="UP000429552">
    <property type="component" value="Unassembled WGS sequence"/>
</dbReference>
<evidence type="ECO:0000313" key="3">
    <source>
        <dbReference type="Proteomes" id="UP000429552"/>
    </source>
</evidence>
<dbReference type="GO" id="GO:0032259">
    <property type="term" value="P:methylation"/>
    <property type="evidence" value="ECO:0007669"/>
    <property type="project" value="UniProtKB-KW"/>
</dbReference>
<keyword evidence="2" id="KW-0808">Transferase</keyword>
<keyword evidence="2" id="KW-0489">Methyltransferase</keyword>
<dbReference type="EMBL" id="BLIP01000001">
    <property type="protein sequence ID" value="GFE23142.1"/>
    <property type="molecule type" value="Genomic_DNA"/>
</dbReference>
<dbReference type="PANTHER" id="PTHR32379:SF1">
    <property type="entry name" value="GUANIDINOACETATE N-METHYLTRANSFERASE"/>
    <property type="match status" value="1"/>
</dbReference>
<dbReference type="CDD" id="cd02440">
    <property type="entry name" value="AdoMet_MTases"/>
    <property type="match status" value="1"/>
</dbReference>
<keyword evidence="4" id="KW-1185">Reference proteome</keyword>
<dbReference type="RefSeq" id="WP_218041840.1">
    <property type="nucleotide sequence ID" value="NZ_BLIP01000001.1"/>
</dbReference>
<dbReference type="InterPro" id="IPR051038">
    <property type="entry name" value="RMT2/GAMT_Mtase"/>
</dbReference>
<sequence>MTETPALRPYSAARTGQRSGLLDLEITRTDPGYLARLHPDLRQFVMRRFLDDAIDDFEELHAVSERGVAGDRRPGIAANLAGAVAHRDEEQLVIAGQQVMQSWERPLMAELSRLAAGSHGHVLEVGFGMGISASLLQEEGVASHTVIEANPEVAETARKWAGERSATTRVVQGRWQDVIDSLGTFDGILFDTYPTDEHEYDQYVVRDAAYIEHFLPAAAGHLRPGGTLSYYTMEIDSLSRRHQRALLRHFSSFRVGVVSGLEPPVDCTYWWADSMATVAAIR</sequence>
<proteinExistence type="predicted"/>